<keyword evidence="1" id="KW-0808">Transferase</keyword>
<dbReference type="PANTHER" id="PTHR15503:SF45">
    <property type="entry name" value="RNA-DIRECTED DNA POLYMERASE HOMOLOG"/>
    <property type="match status" value="1"/>
</dbReference>
<dbReference type="CDD" id="cd00303">
    <property type="entry name" value="retropepsin_like"/>
    <property type="match status" value="1"/>
</dbReference>
<dbReference type="InterPro" id="IPR032567">
    <property type="entry name" value="RTL1-rel"/>
</dbReference>
<dbReference type="GO" id="GO:0003964">
    <property type="term" value="F:RNA-directed DNA polymerase activity"/>
    <property type="evidence" value="ECO:0007669"/>
    <property type="project" value="UniProtKB-KW"/>
</dbReference>
<dbReference type="PANTHER" id="PTHR15503">
    <property type="entry name" value="LDOC1 RELATED"/>
    <property type="match status" value="1"/>
</dbReference>
<reference evidence="1" key="2">
    <citation type="submission" date="2022-01" db="EMBL/GenBank/DDBJ databases">
        <authorList>
            <person name="Yamashiro T."/>
            <person name="Shiraishi A."/>
            <person name="Satake H."/>
            <person name="Nakayama K."/>
        </authorList>
    </citation>
    <scope>NUCLEOTIDE SEQUENCE</scope>
</reference>
<reference evidence="1" key="1">
    <citation type="journal article" date="2022" name="Int. J. Mol. Sci.">
        <title>Draft Genome of Tanacetum Coccineum: Genomic Comparison of Closely Related Tanacetum-Family Plants.</title>
        <authorList>
            <person name="Yamashiro T."/>
            <person name="Shiraishi A."/>
            <person name="Nakayama K."/>
            <person name="Satake H."/>
        </authorList>
    </citation>
    <scope>NUCLEOTIDE SEQUENCE</scope>
</reference>
<dbReference type="SUPFAM" id="SSF50630">
    <property type="entry name" value="Acid proteases"/>
    <property type="match status" value="1"/>
</dbReference>
<protein>
    <submittedName>
        <fullName evidence="1">Reverse transcriptase domain-containing protein</fullName>
    </submittedName>
</protein>
<keyword evidence="1" id="KW-0548">Nucleotidyltransferase</keyword>
<dbReference type="EMBL" id="BQNB010014100">
    <property type="protein sequence ID" value="GJT24010.1"/>
    <property type="molecule type" value="Genomic_DNA"/>
</dbReference>
<evidence type="ECO:0000313" key="2">
    <source>
        <dbReference type="Proteomes" id="UP001151760"/>
    </source>
</evidence>
<dbReference type="Pfam" id="PF08284">
    <property type="entry name" value="RVP_2"/>
    <property type="match status" value="1"/>
</dbReference>
<keyword evidence="1" id="KW-0695">RNA-directed DNA polymerase</keyword>
<organism evidence="1 2">
    <name type="scientific">Tanacetum coccineum</name>
    <dbReference type="NCBI Taxonomy" id="301880"/>
    <lineage>
        <taxon>Eukaryota</taxon>
        <taxon>Viridiplantae</taxon>
        <taxon>Streptophyta</taxon>
        <taxon>Embryophyta</taxon>
        <taxon>Tracheophyta</taxon>
        <taxon>Spermatophyta</taxon>
        <taxon>Magnoliopsida</taxon>
        <taxon>eudicotyledons</taxon>
        <taxon>Gunneridae</taxon>
        <taxon>Pentapetalae</taxon>
        <taxon>asterids</taxon>
        <taxon>campanulids</taxon>
        <taxon>Asterales</taxon>
        <taxon>Asteraceae</taxon>
        <taxon>Asteroideae</taxon>
        <taxon>Anthemideae</taxon>
        <taxon>Anthemidinae</taxon>
        <taxon>Tanacetum</taxon>
    </lineage>
</organism>
<dbReference type="Proteomes" id="UP001151760">
    <property type="component" value="Unassembled WGS sequence"/>
</dbReference>
<proteinExistence type="predicted"/>
<comment type="caution">
    <text evidence="1">The sequence shown here is derived from an EMBL/GenBank/DDBJ whole genome shotgun (WGS) entry which is preliminary data.</text>
</comment>
<dbReference type="Gene3D" id="2.40.70.10">
    <property type="entry name" value="Acid Proteases"/>
    <property type="match status" value="1"/>
</dbReference>
<sequence>MRETQLLGPVMSVVVSNISRQHVLGRGNNGNQVREGAFMLGAEEARQDPNIMTCTFTLNNHYATTLFDSGADYSFVSTTFIPLLGMIPSDLRFSYEIEIASGQLVEIDKVIKGCKLEIEGHVLGIKLIPFRSGSFDMIIGMDWLSNHKAEIICHEKVVRIPLPDDKVLRVIGERPKEKIRHVRSAKTKEQKQEEIVVVREYPEVFWMIYQDYHLIEKSNFVLS</sequence>
<name>A0ABQ5CAA8_9ASTR</name>
<accession>A0ABQ5CAA8</accession>
<dbReference type="InterPro" id="IPR021109">
    <property type="entry name" value="Peptidase_aspartic_dom_sf"/>
</dbReference>
<keyword evidence="2" id="KW-1185">Reference proteome</keyword>
<gene>
    <name evidence="1" type="ORF">Tco_0893947</name>
</gene>
<evidence type="ECO:0000313" key="1">
    <source>
        <dbReference type="EMBL" id="GJT24010.1"/>
    </source>
</evidence>